<sequence length="90" mass="10397">MERTSLRLKSSRALQKPRQGRVKRQLLVQEMMVPLKVLRVVAMAHQMTIILTIGNLLHVRGEALTRCLQMPMPKITMLGKIYMLQCLENL</sequence>
<reference evidence="1" key="1">
    <citation type="submission" date="2018-02" db="EMBL/GenBank/DDBJ databases">
        <title>Rhizophora mucronata_Transcriptome.</title>
        <authorList>
            <person name="Meera S.P."/>
            <person name="Sreeshan A."/>
            <person name="Augustine A."/>
        </authorList>
    </citation>
    <scope>NUCLEOTIDE SEQUENCE</scope>
    <source>
        <tissue evidence="1">Leaf</tissue>
    </source>
</reference>
<accession>A0A2P2ILM9</accession>
<organism evidence="1">
    <name type="scientific">Rhizophora mucronata</name>
    <name type="common">Asiatic mangrove</name>
    <dbReference type="NCBI Taxonomy" id="61149"/>
    <lineage>
        <taxon>Eukaryota</taxon>
        <taxon>Viridiplantae</taxon>
        <taxon>Streptophyta</taxon>
        <taxon>Embryophyta</taxon>
        <taxon>Tracheophyta</taxon>
        <taxon>Spermatophyta</taxon>
        <taxon>Magnoliopsida</taxon>
        <taxon>eudicotyledons</taxon>
        <taxon>Gunneridae</taxon>
        <taxon>Pentapetalae</taxon>
        <taxon>rosids</taxon>
        <taxon>fabids</taxon>
        <taxon>Malpighiales</taxon>
        <taxon>Rhizophoraceae</taxon>
        <taxon>Rhizophora</taxon>
    </lineage>
</organism>
<proteinExistence type="predicted"/>
<evidence type="ECO:0000313" key="1">
    <source>
        <dbReference type="EMBL" id="MBW82121.1"/>
    </source>
</evidence>
<dbReference type="AlphaFoldDB" id="A0A2P2ILM9"/>
<dbReference type="EMBL" id="GGEC01001638">
    <property type="protein sequence ID" value="MBW82121.1"/>
    <property type="molecule type" value="Transcribed_RNA"/>
</dbReference>
<protein>
    <submittedName>
        <fullName evidence="1">Uncharacterized protein MANES_13G136900</fullName>
    </submittedName>
</protein>
<name>A0A2P2ILM9_RHIMU</name>